<evidence type="ECO:0000256" key="8">
    <source>
        <dbReference type="SAM" id="Phobius"/>
    </source>
</evidence>
<feature type="transmembrane region" description="Helical" evidence="8">
    <location>
        <begin position="108"/>
        <end position="128"/>
    </location>
</feature>
<feature type="transmembrane region" description="Helical" evidence="8">
    <location>
        <begin position="168"/>
        <end position="199"/>
    </location>
</feature>
<feature type="transmembrane region" description="Helical" evidence="8">
    <location>
        <begin position="321"/>
        <end position="339"/>
    </location>
</feature>
<dbReference type="GO" id="GO:0005886">
    <property type="term" value="C:plasma membrane"/>
    <property type="evidence" value="ECO:0007669"/>
    <property type="project" value="UniProtKB-SubCell"/>
</dbReference>
<evidence type="ECO:0000256" key="2">
    <source>
        <dbReference type="ARBA" id="ARBA00022475"/>
    </source>
</evidence>
<dbReference type="GO" id="GO:0016763">
    <property type="term" value="F:pentosyltransferase activity"/>
    <property type="evidence" value="ECO:0007669"/>
    <property type="project" value="TreeGrafter"/>
</dbReference>
<proteinExistence type="predicted"/>
<feature type="transmembrane region" description="Helical" evidence="8">
    <location>
        <begin position="135"/>
        <end position="156"/>
    </location>
</feature>
<keyword evidence="3 10" id="KW-0328">Glycosyltransferase</keyword>
<dbReference type="PANTHER" id="PTHR33908:SF11">
    <property type="entry name" value="MEMBRANE PROTEIN"/>
    <property type="match status" value="1"/>
</dbReference>
<dbReference type="EMBL" id="PGFJ01000002">
    <property type="protein sequence ID" value="PJJ79499.1"/>
    <property type="molecule type" value="Genomic_DNA"/>
</dbReference>
<dbReference type="InterPro" id="IPR050297">
    <property type="entry name" value="LipidA_mod_glycosyltrf_83"/>
</dbReference>
<keyword evidence="7 8" id="KW-0472">Membrane</keyword>
<evidence type="ECO:0000256" key="4">
    <source>
        <dbReference type="ARBA" id="ARBA00022679"/>
    </source>
</evidence>
<organism evidence="10 11">
    <name type="scientific">Mucilaginibacter auburnensis</name>
    <dbReference type="NCBI Taxonomy" id="1457233"/>
    <lineage>
        <taxon>Bacteria</taxon>
        <taxon>Pseudomonadati</taxon>
        <taxon>Bacteroidota</taxon>
        <taxon>Sphingobacteriia</taxon>
        <taxon>Sphingobacteriales</taxon>
        <taxon>Sphingobacteriaceae</taxon>
        <taxon>Mucilaginibacter</taxon>
    </lineage>
</organism>
<evidence type="ECO:0000313" key="11">
    <source>
        <dbReference type="Proteomes" id="UP000242687"/>
    </source>
</evidence>
<evidence type="ECO:0000256" key="1">
    <source>
        <dbReference type="ARBA" id="ARBA00004651"/>
    </source>
</evidence>
<feature type="transmembrane region" description="Helical" evidence="8">
    <location>
        <begin position="12"/>
        <end position="36"/>
    </location>
</feature>
<comment type="caution">
    <text evidence="10">The sequence shown here is derived from an EMBL/GenBank/DDBJ whole genome shotgun (WGS) entry which is preliminary data.</text>
</comment>
<reference evidence="10 11" key="1">
    <citation type="submission" date="2017-11" db="EMBL/GenBank/DDBJ databases">
        <title>Genomic Encyclopedia of Archaeal and Bacterial Type Strains, Phase II (KMG-II): From Individual Species to Whole Genera.</title>
        <authorList>
            <person name="Goeker M."/>
        </authorList>
    </citation>
    <scope>NUCLEOTIDE SEQUENCE [LARGE SCALE GENOMIC DNA]</scope>
    <source>
        <strain evidence="10 11">DSM 28175</strain>
    </source>
</reference>
<dbReference type="InterPro" id="IPR038731">
    <property type="entry name" value="RgtA/B/C-like"/>
</dbReference>
<dbReference type="AlphaFoldDB" id="A0A2H9VMD7"/>
<keyword evidence="2" id="KW-1003">Cell membrane</keyword>
<keyword evidence="5 8" id="KW-0812">Transmembrane</keyword>
<evidence type="ECO:0000256" key="5">
    <source>
        <dbReference type="ARBA" id="ARBA00022692"/>
    </source>
</evidence>
<evidence type="ECO:0000259" key="9">
    <source>
        <dbReference type="Pfam" id="PF13231"/>
    </source>
</evidence>
<evidence type="ECO:0000313" key="10">
    <source>
        <dbReference type="EMBL" id="PJJ79499.1"/>
    </source>
</evidence>
<comment type="subcellular location">
    <subcellularLocation>
        <location evidence="1">Cell membrane</location>
        <topology evidence="1">Multi-pass membrane protein</topology>
    </subcellularLocation>
</comment>
<evidence type="ECO:0000256" key="7">
    <source>
        <dbReference type="ARBA" id="ARBA00023136"/>
    </source>
</evidence>
<feature type="transmembrane region" description="Helical" evidence="8">
    <location>
        <begin position="360"/>
        <end position="381"/>
    </location>
</feature>
<protein>
    <submittedName>
        <fullName evidence="10">Dolichyl-phosphate-mannose-protein mannosyltransferase</fullName>
    </submittedName>
</protein>
<keyword evidence="11" id="KW-1185">Reference proteome</keyword>
<sequence>MLLMKKLTEANARSFTVVLIIVTFFLRLLIAAYTGLGNGESYYFRGALRFDWSYFDQPPLFFWLGGLSIKLFGLNNFGIRFPTVLLFAGTSWLLYLIAAKLFNNKSAFWAVVMLNLSAVFTVATAVWYQPDGPLMFFWLAATWCIIKILGIGSPQLDLKKDKGQIYRLWIMTGICLGLATLSKYHVLFMFAGVFLYVSTRKDQRHWLTHPGPYLAVVITILMASPIIWWNYNNNWVSFVWQGSRAGTRDKAFEWHIDWFLRSILGQAAWLLPWIWFPTVRQLFVSWRERHKAEYGFNFWMAVLPIVFFTVLTLWADLQYHFHWQAPGYMMLFMPLGFAVDKALTGADEYKRRLTRRWLNFSIYFTVVTITILGLHLVTGFWQNYGPKWVASLGGGKVDPTIQGVDFDEIMTRFEKEGWLNNDKIFAGSTRWWLAGKVDWALRGKKPIVCFNRDARNLAFLVDPNTLLGKDVIMIGEANAYDETIYQDATPFFDSIEQLPDIPIIRGGVVEEHLQVFYCKNFHQSKTPLPDYPLYRQLNGLVPFGK</sequence>
<accession>A0A2H9VMD7</accession>
<feature type="transmembrane region" description="Helical" evidence="8">
    <location>
        <begin position="296"/>
        <end position="315"/>
    </location>
</feature>
<dbReference type="Proteomes" id="UP000242687">
    <property type="component" value="Unassembled WGS sequence"/>
</dbReference>
<dbReference type="PANTHER" id="PTHR33908">
    <property type="entry name" value="MANNOSYLTRANSFERASE YKCB-RELATED"/>
    <property type="match status" value="1"/>
</dbReference>
<dbReference type="Pfam" id="PF13231">
    <property type="entry name" value="PMT_2"/>
    <property type="match status" value="1"/>
</dbReference>
<keyword evidence="4 10" id="KW-0808">Transferase</keyword>
<gene>
    <name evidence="10" type="ORF">CLV57_2633</name>
</gene>
<feature type="domain" description="Glycosyltransferase RgtA/B/C/D-like" evidence="9">
    <location>
        <begin position="56"/>
        <end position="229"/>
    </location>
</feature>
<evidence type="ECO:0000256" key="3">
    <source>
        <dbReference type="ARBA" id="ARBA00022676"/>
    </source>
</evidence>
<feature type="transmembrane region" description="Helical" evidence="8">
    <location>
        <begin position="211"/>
        <end position="231"/>
    </location>
</feature>
<dbReference type="GO" id="GO:0009103">
    <property type="term" value="P:lipopolysaccharide biosynthetic process"/>
    <property type="evidence" value="ECO:0007669"/>
    <property type="project" value="UniProtKB-ARBA"/>
</dbReference>
<feature type="transmembrane region" description="Helical" evidence="8">
    <location>
        <begin position="84"/>
        <end position="102"/>
    </location>
</feature>
<keyword evidence="6 8" id="KW-1133">Transmembrane helix</keyword>
<evidence type="ECO:0000256" key="6">
    <source>
        <dbReference type="ARBA" id="ARBA00022989"/>
    </source>
</evidence>
<name>A0A2H9VMD7_9SPHI</name>